<evidence type="ECO:0000256" key="4">
    <source>
        <dbReference type="ARBA" id="ARBA00022833"/>
    </source>
</evidence>
<dbReference type="AlphaFoldDB" id="A0A1I8PD83"/>
<proteinExistence type="predicted"/>
<dbReference type="VEuPathDB" id="VectorBase:SCAU006968"/>
<dbReference type="Proteomes" id="UP000095300">
    <property type="component" value="Unassembled WGS sequence"/>
</dbReference>
<dbReference type="InterPro" id="IPR012337">
    <property type="entry name" value="RNaseH-like_sf"/>
</dbReference>
<dbReference type="SUPFAM" id="SSF53098">
    <property type="entry name" value="Ribonuclease H-like"/>
    <property type="match status" value="1"/>
</dbReference>
<evidence type="ECO:0000256" key="3">
    <source>
        <dbReference type="ARBA" id="ARBA00022771"/>
    </source>
</evidence>
<dbReference type="PANTHER" id="PTHR46481">
    <property type="entry name" value="ZINC FINGER BED DOMAIN-CONTAINING PROTEIN 4"/>
    <property type="match status" value="1"/>
</dbReference>
<protein>
    <recommendedName>
        <fullName evidence="8">HAT C-terminal dimerisation domain-containing protein</fullName>
    </recommendedName>
</protein>
<keyword evidence="4" id="KW-0862">Zinc</keyword>
<dbReference type="InterPro" id="IPR052035">
    <property type="entry name" value="ZnF_BED_domain_contain"/>
</dbReference>
<evidence type="ECO:0000256" key="5">
    <source>
        <dbReference type="ARBA" id="ARBA00023242"/>
    </source>
</evidence>
<organism evidence="6 7">
    <name type="scientific">Stomoxys calcitrans</name>
    <name type="common">Stable fly</name>
    <name type="synonym">Conops calcitrans</name>
    <dbReference type="NCBI Taxonomy" id="35570"/>
    <lineage>
        <taxon>Eukaryota</taxon>
        <taxon>Metazoa</taxon>
        <taxon>Ecdysozoa</taxon>
        <taxon>Arthropoda</taxon>
        <taxon>Hexapoda</taxon>
        <taxon>Insecta</taxon>
        <taxon>Pterygota</taxon>
        <taxon>Neoptera</taxon>
        <taxon>Endopterygota</taxon>
        <taxon>Diptera</taxon>
        <taxon>Brachycera</taxon>
        <taxon>Muscomorpha</taxon>
        <taxon>Muscoidea</taxon>
        <taxon>Muscidae</taxon>
        <taxon>Stomoxys</taxon>
    </lineage>
</organism>
<keyword evidence="3" id="KW-0863">Zinc-finger</keyword>
<evidence type="ECO:0000313" key="7">
    <source>
        <dbReference type="Proteomes" id="UP000095300"/>
    </source>
</evidence>
<dbReference type="EnsemblMetazoa" id="SCAU006968-RA">
    <property type="protein sequence ID" value="SCAU006968-PA"/>
    <property type="gene ID" value="SCAU006968"/>
</dbReference>
<keyword evidence="2" id="KW-0479">Metal-binding</keyword>
<name>A0A1I8PD83_STOCA</name>
<keyword evidence="7" id="KW-1185">Reference proteome</keyword>
<evidence type="ECO:0000256" key="1">
    <source>
        <dbReference type="ARBA" id="ARBA00004123"/>
    </source>
</evidence>
<keyword evidence="5" id="KW-0539">Nucleus</keyword>
<evidence type="ECO:0000256" key="2">
    <source>
        <dbReference type="ARBA" id="ARBA00022723"/>
    </source>
</evidence>
<reference evidence="6" key="1">
    <citation type="submission" date="2020-05" db="UniProtKB">
        <authorList>
            <consortium name="EnsemblMetazoa"/>
        </authorList>
    </citation>
    <scope>IDENTIFICATION</scope>
    <source>
        <strain evidence="6">USDA</strain>
    </source>
</reference>
<accession>A0A1I8PD83</accession>
<evidence type="ECO:0000313" key="6">
    <source>
        <dbReference type="EnsemblMetazoa" id="SCAU006968-PA"/>
    </source>
</evidence>
<dbReference type="OrthoDB" id="5103at2759"/>
<comment type="subcellular location">
    <subcellularLocation>
        <location evidence="1">Nucleus</location>
    </subcellularLocation>
</comment>
<dbReference type="GO" id="GO:0005634">
    <property type="term" value="C:nucleus"/>
    <property type="evidence" value="ECO:0007669"/>
    <property type="project" value="UniProtKB-SubCell"/>
</dbReference>
<evidence type="ECO:0008006" key="8">
    <source>
        <dbReference type="Google" id="ProtNLM"/>
    </source>
</evidence>
<gene>
    <name evidence="6" type="primary">106088182</name>
</gene>
<sequence length="633" mass="72318">MAPRVNKITIRKYFNIENNQAACKLCTHTLKADRLFNLKTHIIKVHNIKEENFAKEKSSSVNHKHHSKIKNRNQMFRIEISKKLLFRSYIGLVIEDSIRLDILNSENLQNILNPIFQGLGRRTGKFYRLNSSNIEKHVEHVAASIREALKNELKPRLLSLKIDSATQLSPNMFAISAQFIQDSEIQTRVLGMIELKDADASITSKLAAEILKTLAKFEINLSQLHCITSNNGANMVLPHCGIFVDDHDDEVEAGNEIYLMNLKMSEDFSAINLGEMQICPSAAYTAQLCVLDVTKDVEIKKFIISCRNLTRFIKNPLNGYEATFELKGLALPQLDCATRWGSTYKMIQTLKNAKDVLVEIENSLQDNFWDYVEAYCLSFEPLQNTIIKFQTEQLHYGDFYAEWLKCKICTNKLLEKIDKPFVKKIAGTLLHSMEIRQTQLLDNENLISCLYLDPRFHHTLTATQKQDAAMHLNKLYERIKPMGIPNEESRTKFPSLTMHTEDLVQEDEDDLLNAYLTQNLKPTGDNCPNVYSKILNLQLPFLRAGSNVLKFWRDKQYTEPELYDLSEICFAVPAGSTQATLEGALSSLKHIVAGNRNQINHDTLENILLVKLNTSFIDKAIDTLPLFADDQLD</sequence>
<dbReference type="PANTHER" id="PTHR46481:SF10">
    <property type="entry name" value="ZINC FINGER BED DOMAIN-CONTAINING PROTEIN 39"/>
    <property type="match status" value="1"/>
</dbReference>
<dbReference type="GO" id="GO:0008270">
    <property type="term" value="F:zinc ion binding"/>
    <property type="evidence" value="ECO:0007669"/>
    <property type="project" value="UniProtKB-KW"/>
</dbReference>
<dbReference type="KEGG" id="scac:106088182"/>